<gene>
    <name evidence="2" type="ORF">EVOR1521_LOCUS28519</name>
</gene>
<feature type="compositionally biased region" description="Polar residues" evidence="1">
    <location>
        <begin position="48"/>
        <end position="64"/>
    </location>
</feature>
<reference evidence="2" key="1">
    <citation type="submission" date="2023-08" db="EMBL/GenBank/DDBJ databases">
        <authorList>
            <person name="Chen Y."/>
            <person name="Shah S."/>
            <person name="Dougan E. K."/>
            <person name="Thang M."/>
            <person name="Chan C."/>
        </authorList>
    </citation>
    <scope>NUCLEOTIDE SEQUENCE</scope>
</reference>
<comment type="caution">
    <text evidence="2">The sequence shown here is derived from an EMBL/GenBank/DDBJ whole genome shotgun (WGS) entry which is preliminary data.</text>
</comment>
<dbReference type="EMBL" id="CAUJNA010003638">
    <property type="protein sequence ID" value="CAJ1406596.1"/>
    <property type="molecule type" value="Genomic_DNA"/>
</dbReference>
<evidence type="ECO:0000256" key="1">
    <source>
        <dbReference type="SAM" id="MobiDB-lite"/>
    </source>
</evidence>
<evidence type="ECO:0000313" key="3">
    <source>
        <dbReference type="Proteomes" id="UP001178507"/>
    </source>
</evidence>
<name>A0AA36NJL0_9DINO</name>
<accession>A0AA36NJL0</accession>
<feature type="compositionally biased region" description="Low complexity" evidence="1">
    <location>
        <begin position="77"/>
        <end position="92"/>
    </location>
</feature>
<dbReference type="AlphaFoldDB" id="A0AA36NJL0"/>
<protein>
    <submittedName>
        <fullName evidence="2">Uncharacterized protein</fullName>
    </submittedName>
</protein>
<organism evidence="2 3">
    <name type="scientific">Effrenium voratum</name>
    <dbReference type="NCBI Taxonomy" id="2562239"/>
    <lineage>
        <taxon>Eukaryota</taxon>
        <taxon>Sar</taxon>
        <taxon>Alveolata</taxon>
        <taxon>Dinophyceae</taxon>
        <taxon>Suessiales</taxon>
        <taxon>Symbiodiniaceae</taxon>
        <taxon>Effrenium</taxon>
    </lineage>
</organism>
<sequence>MHARGSMMVRCDLCNFDACTGCVKGQAQNASVQPLARSEAPVLVPASQPATLAQSPDSRGQNISEWPAIPEDEVQEAAEPSPSAASGPEVGGWDPASPKLENLPQFTSFHIKR</sequence>
<keyword evidence="3" id="KW-1185">Reference proteome</keyword>
<evidence type="ECO:0000313" key="2">
    <source>
        <dbReference type="EMBL" id="CAJ1406596.1"/>
    </source>
</evidence>
<dbReference type="Proteomes" id="UP001178507">
    <property type="component" value="Unassembled WGS sequence"/>
</dbReference>
<feature type="compositionally biased region" description="Polar residues" evidence="1">
    <location>
        <begin position="104"/>
        <end position="113"/>
    </location>
</feature>
<proteinExistence type="predicted"/>
<feature type="region of interest" description="Disordered" evidence="1">
    <location>
        <begin position="46"/>
        <end position="113"/>
    </location>
</feature>